<dbReference type="InterPro" id="IPR038885">
    <property type="entry name" value="PLB1"/>
</dbReference>
<dbReference type="EMBL" id="JAFIRN010000006">
    <property type="protein sequence ID" value="KAG5846824.1"/>
    <property type="molecule type" value="Genomic_DNA"/>
</dbReference>
<feature type="region of interest" description="Disordered" evidence="1">
    <location>
        <begin position="1062"/>
        <end position="1096"/>
    </location>
</feature>
<keyword evidence="2" id="KW-0732">Signal</keyword>
<dbReference type="InterPro" id="IPR035547">
    <property type="entry name" value="Phospholipase_B"/>
</dbReference>
<dbReference type="Proteomes" id="UP001044222">
    <property type="component" value="Chromosome 6"/>
</dbReference>
<proteinExistence type="predicted"/>
<feature type="chain" id="PRO_5039477589" description="Triacylglycerol lipase" evidence="2">
    <location>
        <begin position="25"/>
        <end position="1096"/>
    </location>
</feature>
<dbReference type="AlphaFoldDB" id="A0A9D3RX12"/>
<dbReference type="InterPro" id="IPR036514">
    <property type="entry name" value="SGNH_hydro_sf"/>
</dbReference>
<gene>
    <name evidence="3" type="ORF">ANANG_G00119070</name>
</gene>
<reference evidence="3" key="1">
    <citation type="submission" date="2021-01" db="EMBL/GenBank/DDBJ databases">
        <title>A chromosome-scale assembly of European eel, Anguilla anguilla.</title>
        <authorList>
            <person name="Henkel C."/>
            <person name="Jong-Raadsen S.A."/>
            <person name="Dufour S."/>
            <person name="Weltzien F.-A."/>
            <person name="Palstra A.P."/>
            <person name="Pelster B."/>
            <person name="Spaink H.P."/>
            <person name="Van Den Thillart G.E."/>
            <person name="Jansen H."/>
            <person name="Zahm M."/>
            <person name="Klopp C."/>
            <person name="Cedric C."/>
            <person name="Louis A."/>
            <person name="Berthelot C."/>
            <person name="Parey E."/>
            <person name="Roest Crollius H."/>
            <person name="Montfort J."/>
            <person name="Robinson-Rechavi M."/>
            <person name="Bucao C."/>
            <person name="Bouchez O."/>
            <person name="Gislard M."/>
            <person name="Lluch J."/>
            <person name="Milhes M."/>
            <person name="Lampietro C."/>
            <person name="Lopez Roques C."/>
            <person name="Donnadieu C."/>
            <person name="Braasch I."/>
            <person name="Desvignes T."/>
            <person name="Postlethwait J."/>
            <person name="Bobe J."/>
            <person name="Guiguen Y."/>
            <person name="Dirks R."/>
        </authorList>
    </citation>
    <scope>NUCLEOTIDE SEQUENCE</scope>
    <source>
        <strain evidence="3">Tag_6206</strain>
        <tissue evidence="3">Liver</tissue>
    </source>
</reference>
<accession>A0A9D3RX12</accession>
<dbReference type="PANTHER" id="PTHR21325:SF52">
    <property type="entry name" value="PHOSPHOLIPASE B1, MEMBRANE-ASSOCIATED"/>
    <property type="match status" value="1"/>
</dbReference>
<dbReference type="Pfam" id="PF00657">
    <property type="entry name" value="Lipase_GDSL"/>
    <property type="match status" value="2"/>
</dbReference>
<sequence>MVTPRHFILTLFLMALLGLHPAFPVSCTLQSDSSLLKAPTNDLPAWETHQTNNWRALPCAQPMPYSLPPSSVHSLRPSDIASVSAIGLPQSQRSAVSRVMKQLSELMSMVNPNLISMLPDQTNTQQRSLLEQVNELVLSFASQKVKHSDGGWGLVLLFIPVDDLCVCSEQTNAVVGAAMQQLEVTLQTLHSQLRRTVVSVVVWGGQSEAKLSLADSRECRCQDTHSPGELRIMRAIVSQVLQESLGRHLVEKQWYSDRDDFTVVLQASPLDTDNPSILEMRTAFPGLSPKHISKLALQLWENLLQPISGQSDLEHDDVITSIPCPNEDRPFLRTERNSPSVFLTEDRPTHSYLYDPIMGGELNCEDRSPSPSPPTSVHALRPADIKVVAALGDSLTAANGVGAAPNNLLDVLRQYRGLSWSIGGDENLTTITTLPNVLRSFNPSLTGFSEGIGKEGTPKAFLNLAVAGAISDDMPGQARLLVDMMKTDPRINFESDWKVITLFIGGNDLCSHCKNTVFYSAENFVYRIRQALDILHNEVPRALVNLVEPLHIVPLRRLHQERSLMCPTWLVNVLCNCVIPPKEGSKQLQTLNDLNRAYQRGLWELVESGRYDTHSNFTVVLQPFFRNVVIPLLEDGRPDRSYFTPDCFHLSQKSHSLMARALWNNMLEPLGNKSYTQDFNSVPQSLKCPSKTSPFLRTYENSNYTYQGPVPTPPPITNWGSDFSCENNAPSNPAPTSVHSLRPADVKVVAALGDSTTAGVGAKAKNILQLSKEYRGVSWSIGGEGALENVTTLPNILKKFNPSLHGSSAGQASWQKGYNMATPGAKASEIPTQIENLIKAMKKDMKVDFKMDWKVVTLFVGVTDLCDFCVDQDNLSPKNYSHHLMQSLDLLYKEVPRVLVNVLEVLQIEGVRRVKEDTLGCSVLQGYMCPCILLPEENSPELTEMKRVNREYQTETEYLVSTGRYDKREDFTVVIQPFFQNPIIPLTEDGRPDQSYFSADCFHFSERAHSEMAIALWNNMLQPVGQKQAYNNFTLDRNKIQCPTEDKPFIFTRINSLHSVPTAAPTSLAPPPSTTAAPSPRLQPTRRSAPSPCRRG</sequence>
<keyword evidence="4" id="KW-1185">Reference proteome</keyword>
<name>A0A9D3RX12_ANGAN</name>
<feature type="signal peptide" evidence="2">
    <location>
        <begin position="1"/>
        <end position="24"/>
    </location>
</feature>
<organism evidence="3 4">
    <name type="scientific">Anguilla anguilla</name>
    <name type="common">European freshwater eel</name>
    <name type="synonym">Muraena anguilla</name>
    <dbReference type="NCBI Taxonomy" id="7936"/>
    <lineage>
        <taxon>Eukaryota</taxon>
        <taxon>Metazoa</taxon>
        <taxon>Chordata</taxon>
        <taxon>Craniata</taxon>
        <taxon>Vertebrata</taxon>
        <taxon>Euteleostomi</taxon>
        <taxon>Actinopterygii</taxon>
        <taxon>Neopterygii</taxon>
        <taxon>Teleostei</taxon>
        <taxon>Anguilliformes</taxon>
        <taxon>Anguillidae</taxon>
        <taxon>Anguilla</taxon>
    </lineage>
</organism>
<evidence type="ECO:0000313" key="4">
    <source>
        <dbReference type="Proteomes" id="UP001044222"/>
    </source>
</evidence>
<protein>
    <recommendedName>
        <fullName evidence="5">Triacylglycerol lipase</fullName>
    </recommendedName>
</protein>
<dbReference type="CDD" id="cd01824">
    <property type="entry name" value="Phospholipase_B_like"/>
    <property type="match status" value="2"/>
</dbReference>
<dbReference type="SUPFAM" id="SSF52266">
    <property type="entry name" value="SGNH hydrolase"/>
    <property type="match status" value="2"/>
</dbReference>
<dbReference type="GO" id="GO:0004620">
    <property type="term" value="F:phospholipase activity"/>
    <property type="evidence" value="ECO:0007669"/>
    <property type="project" value="InterPro"/>
</dbReference>
<evidence type="ECO:0000256" key="1">
    <source>
        <dbReference type="SAM" id="MobiDB-lite"/>
    </source>
</evidence>
<dbReference type="GO" id="GO:0006644">
    <property type="term" value="P:phospholipid metabolic process"/>
    <property type="evidence" value="ECO:0007669"/>
    <property type="project" value="TreeGrafter"/>
</dbReference>
<evidence type="ECO:0008006" key="5">
    <source>
        <dbReference type="Google" id="ProtNLM"/>
    </source>
</evidence>
<comment type="caution">
    <text evidence="3">The sequence shown here is derived from an EMBL/GenBank/DDBJ whole genome shotgun (WGS) entry which is preliminary data.</text>
</comment>
<dbReference type="Gene3D" id="3.40.50.1110">
    <property type="entry name" value="SGNH hydrolase"/>
    <property type="match status" value="2"/>
</dbReference>
<evidence type="ECO:0000313" key="3">
    <source>
        <dbReference type="EMBL" id="KAG5846824.1"/>
    </source>
</evidence>
<dbReference type="PANTHER" id="PTHR21325">
    <property type="entry name" value="PHOSPHOLIPASE B, PLB1"/>
    <property type="match status" value="1"/>
</dbReference>
<evidence type="ECO:0000256" key="2">
    <source>
        <dbReference type="SAM" id="SignalP"/>
    </source>
</evidence>
<dbReference type="InterPro" id="IPR001087">
    <property type="entry name" value="GDSL"/>
</dbReference>